<accession>A0AA38LBX9</accession>
<reference evidence="1 2" key="1">
    <citation type="journal article" date="2021" name="Nat. Plants">
        <title>The Taxus genome provides insights into paclitaxel biosynthesis.</title>
        <authorList>
            <person name="Xiong X."/>
            <person name="Gou J."/>
            <person name="Liao Q."/>
            <person name="Li Y."/>
            <person name="Zhou Q."/>
            <person name="Bi G."/>
            <person name="Li C."/>
            <person name="Du R."/>
            <person name="Wang X."/>
            <person name="Sun T."/>
            <person name="Guo L."/>
            <person name="Liang H."/>
            <person name="Lu P."/>
            <person name="Wu Y."/>
            <person name="Zhang Z."/>
            <person name="Ro D.K."/>
            <person name="Shang Y."/>
            <person name="Huang S."/>
            <person name="Yan J."/>
        </authorList>
    </citation>
    <scope>NUCLEOTIDE SEQUENCE [LARGE SCALE GENOMIC DNA]</scope>
    <source>
        <strain evidence="1">Ta-2019</strain>
    </source>
</reference>
<comment type="caution">
    <text evidence="1">The sequence shown here is derived from an EMBL/GenBank/DDBJ whole genome shotgun (WGS) entry which is preliminary data.</text>
</comment>
<keyword evidence="2" id="KW-1185">Reference proteome</keyword>
<sequence length="60" mass="7024">PRGSYTEQVQVISQLLFNHYFCDPPRVANGTVNCSEYFSNCIGKTRHILHRTIPYSFCWQ</sequence>
<dbReference type="EMBL" id="JAHRHJ020000004">
    <property type="protein sequence ID" value="KAH9318291.1"/>
    <property type="molecule type" value="Genomic_DNA"/>
</dbReference>
<feature type="non-terminal residue" evidence="1">
    <location>
        <position position="60"/>
    </location>
</feature>
<name>A0AA38LBX9_TAXCH</name>
<proteinExistence type="predicted"/>
<dbReference type="AlphaFoldDB" id="A0AA38LBX9"/>
<evidence type="ECO:0000313" key="1">
    <source>
        <dbReference type="EMBL" id="KAH9318291.1"/>
    </source>
</evidence>
<organism evidence="1 2">
    <name type="scientific">Taxus chinensis</name>
    <name type="common">Chinese yew</name>
    <name type="synonym">Taxus wallichiana var. chinensis</name>
    <dbReference type="NCBI Taxonomy" id="29808"/>
    <lineage>
        <taxon>Eukaryota</taxon>
        <taxon>Viridiplantae</taxon>
        <taxon>Streptophyta</taxon>
        <taxon>Embryophyta</taxon>
        <taxon>Tracheophyta</taxon>
        <taxon>Spermatophyta</taxon>
        <taxon>Pinopsida</taxon>
        <taxon>Pinidae</taxon>
        <taxon>Conifers II</taxon>
        <taxon>Cupressales</taxon>
        <taxon>Taxaceae</taxon>
        <taxon>Taxus</taxon>
    </lineage>
</organism>
<gene>
    <name evidence="1" type="ORF">KI387_020060</name>
</gene>
<feature type="non-terminal residue" evidence="1">
    <location>
        <position position="1"/>
    </location>
</feature>
<dbReference type="Proteomes" id="UP000824469">
    <property type="component" value="Unassembled WGS sequence"/>
</dbReference>
<evidence type="ECO:0000313" key="2">
    <source>
        <dbReference type="Proteomes" id="UP000824469"/>
    </source>
</evidence>
<protein>
    <submittedName>
        <fullName evidence="1">Uncharacterized protein</fullName>
    </submittedName>
</protein>